<gene>
    <name evidence="2" type="ORF">JI75_07635</name>
</gene>
<proteinExistence type="predicted"/>
<keyword evidence="1" id="KW-0472">Membrane</keyword>
<protein>
    <submittedName>
        <fullName evidence="2">Uncharacterized protein</fullName>
    </submittedName>
</protein>
<dbReference type="HOGENOM" id="CLU_195752_0_0_11"/>
<evidence type="ECO:0000313" key="3">
    <source>
        <dbReference type="Proteomes" id="UP000031121"/>
    </source>
</evidence>
<dbReference type="AlphaFoldDB" id="A0A0A8B510"/>
<sequence>MSPGLRSLLSESGQSSVEFCLVSAVLFCIVSGIALLWRALSSGVFVEHAVTVASHHVQGVAPGLIADIFLY</sequence>
<dbReference type="STRING" id="1531429.JI75_07635"/>
<accession>A0A0A8B510</accession>
<name>A0A0A8B510_9ACTN</name>
<feature type="transmembrane region" description="Helical" evidence="1">
    <location>
        <begin position="16"/>
        <end position="37"/>
    </location>
</feature>
<dbReference type="RefSeq" id="WP_039689953.1">
    <property type="nucleotide sequence ID" value="NZ_CP009302.1"/>
</dbReference>
<dbReference type="KEGG" id="cbac:JI75_07635"/>
<dbReference type="EMBL" id="CP009302">
    <property type="protein sequence ID" value="AJC12551.1"/>
    <property type="molecule type" value="Genomic_DNA"/>
</dbReference>
<keyword evidence="1" id="KW-0812">Transmembrane</keyword>
<evidence type="ECO:0000313" key="2">
    <source>
        <dbReference type="EMBL" id="AJC12551.1"/>
    </source>
</evidence>
<keyword evidence="1" id="KW-1133">Transmembrane helix</keyword>
<evidence type="ECO:0000256" key="1">
    <source>
        <dbReference type="SAM" id="Phobius"/>
    </source>
</evidence>
<reference evidence="2" key="1">
    <citation type="journal article" date="2015" name="Genome Announc.">
        <title>Complete Genome Sequence of Coriobacteriaceae Strain 68-1-3, a Novel Mucus-Degrading Isolate from the Swine Intestinal Tract.</title>
        <authorList>
            <person name="Looft T."/>
            <person name="Bayles D.O."/>
            <person name="Alt D.P."/>
            <person name="Stanton T.B."/>
        </authorList>
    </citation>
    <scope>NUCLEOTIDE SEQUENCE [LARGE SCALE GENOMIC DNA]</scope>
    <source>
        <strain evidence="2">68-1-3</strain>
    </source>
</reference>
<organism evidence="2 3">
    <name type="scientific">Berryella intestinalis</name>
    <dbReference type="NCBI Taxonomy" id="1531429"/>
    <lineage>
        <taxon>Bacteria</taxon>
        <taxon>Bacillati</taxon>
        <taxon>Actinomycetota</taxon>
        <taxon>Coriobacteriia</taxon>
        <taxon>Eggerthellales</taxon>
        <taxon>Eggerthellaceae</taxon>
        <taxon>Berryella</taxon>
    </lineage>
</organism>
<keyword evidence="3" id="KW-1185">Reference proteome</keyword>
<dbReference type="OrthoDB" id="3177565at2"/>
<dbReference type="Proteomes" id="UP000031121">
    <property type="component" value="Chromosome"/>
</dbReference>